<dbReference type="VEuPathDB" id="FungiDB:FOZG_14445"/>
<name>W9JR08_FUSOX</name>
<gene>
    <name evidence="2" type="ORF">FOZG_14445</name>
</gene>
<proteinExistence type="predicted"/>
<keyword evidence="1" id="KW-0812">Transmembrane</keyword>
<dbReference type="EMBL" id="JH717906">
    <property type="protein sequence ID" value="EWZ32944.1"/>
    <property type="molecule type" value="Genomic_DNA"/>
</dbReference>
<dbReference type="HOGENOM" id="CLU_2704875_0_0_1"/>
<organism evidence="2">
    <name type="scientific">Fusarium oxysporum Fo47</name>
    <dbReference type="NCBI Taxonomy" id="660027"/>
    <lineage>
        <taxon>Eukaryota</taxon>
        <taxon>Fungi</taxon>
        <taxon>Dikarya</taxon>
        <taxon>Ascomycota</taxon>
        <taxon>Pezizomycotina</taxon>
        <taxon>Sordariomycetes</taxon>
        <taxon>Hypocreomycetidae</taxon>
        <taxon>Hypocreales</taxon>
        <taxon>Nectriaceae</taxon>
        <taxon>Fusarium</taxon>
        <taxon>Fusarium oxysporum species complex</taxon>
    </lineage>
</organism>
<reference evidence="2" key="1">
    <citation type="submission" date="2011-06" db="EMBL/GenBank/DDBJ databases">
        <title>The Genome Sequence of Fusarium oxysporum Fo47.</title>
        <authorList>
            <consortium name="The Broad Institute Genome Sequencing Platform"/>
            <person name="Ma L.-J."/>
            <person name="Gale L.R."/>
            <person name="Schwartz D.C."/>
            <person name="Zhou S."/>
            <person name="Corby-Kistler H."/>
            <person name="Young S.K."/>
            <person name="Zeng Q."/>
            <person name="Gargeya S."/>
            <person name="Fitzgerald M."/>
            <person name="Haas B."/>
            <person name="Abouelleil A."/>
            <person name="Alvarado L."/>
            <person name="Arachchi H.M."/>
            <person name="Berlin A."/>
            <person name="Brown A."/>
            <person name="Chapman S.B."/>
            <person name="Chen Z."/>
            <person name="Dunbar C."/>
            <person name="Freedman E."/>
            <person name="Gearin G."/>
            <person name="Gellesch M."/>
            <person name="Goldberg J."/>
            <person name="Griggs A."/>
            <person name="Gujja S."/>
            <person name="Heiman D."/>
            <person name="Howarth C."/>
            <person name="Larson L."/>
            <person name="Lui A."/>
            <person name="MacDonald P.J.P."/>
            <person name="Mehta T."/>
            <person name="Montmayeur A."/>
            <person name="Murphy C."/>
            <person name="Neiman D."/>
            <person name="Pearson M."/>
            <person name="Priest M."/>
            <person name="Roberts A."/>
            <person name="Saif S."/>
            <person name="Shea T."/>
            <person name="Shenoy N."/>
            <person name="Sisk P."/>
            <person name="Stolte C."/>
            <person name="Sykes S."/>
            <person name="Wortman J."/>
            <person name="Nusbaum C."/>
            <person name="Birren B."/>
        </authorList>
    </citation>
    <scope>NUCLEOTIDE SEQUENCE [LARGE SCALE GENOMIC DNA]</scope>
    <source>
        <strain evidence="2">Fo47</strain>
    </source>
</reference>
<dbReference type="Proteomes" id="UP000030766">
    <property type="component" value="Unassembled WGS sequence"/>
</dbReference>
<accession>W9JR08</accession>
<evidence type="ECO:0000313" key="2">
    <source>
        <dbReference type="EMBL" id="EWZ32944.1"/>
    </source>
</evidence>
<dbReference type="AlphaFoldDB" id="W9JR08"/>
<keyword evidence="1" id="KW-1133">Transmembrane helix</keyword>
<evidence type="ECO:0000256" key="1">
    <source>
        <dbReference type="SAM" id="Phobius"/>
    </source>
</evidence>
<keyword evidence="1" id="KW-0472">Membrane</keyword>
<protein>
    <submittedName>
        <fullName evidence="2">Uncharacterized protein</fullName>
    </submittedName>
</protein>
<sequence>MKHHHMSPYSTPLRIKLLGRIMIILMKMMIWYWMSFSQQNGSLARALVTSSHKRHGQNSESFRSMWKTMRLLL</sequence>
<reference evidence="2" key="2">
    <citation type="submission" date="2012-06" db="EMBL/GenBank/DDBJ databases">
        <title>Annotation of the Genome Sequence of Fusarium oxysporum Fo47.</title>
        <authorList>
            <consortium name="The Broad Institute Genomics Platform"/>
            <person name="Ma L.-J."/>
            <person name="Corby-Kistler H."/>
            <person name="Broz K."/>
            <person name="Gale L.R."/>
            <person name="Jonkers W."/>
            <person name="O'Donnell K."/>
            <person name="Ploetz R."/>
            <person name="Steinberg C."/>
            <person name="Schwartz D.C."/>
            <person name="VanEtten H."/>
            <person name="Zhou S."/>
            <person name="Young S.K."/>
            <person name="Zeng Q."/>
            <person name="Gargeya S."/>
            <person name="Fitzgerald M."/>
            <person name="Abouelleil A."/>
            <person name="Alvarado L."/>
            <person name="Chapman S.B."/>
            <person name="Gainer-Dewar J."/>
            <person name="Goldberg J."/>
            <person name="Griggs A."/>
            <person name="Gujja S."/>
            <person name="Hansen M."/>
            <person name="Howarth C."/>
            <person name="Imamovic A."/>
            <person name="Ireland A."/>
            <person name="Larimer J."/>
            <person name="McCowan C."/>
            <person name="Murphy C."/>
            <person name="Pearson M."/>
            <person name="Poon T.W."/>
            <person name="Priest M."/>
            <person name="Roberts A."/>
            <person name="Saif S."/>
            <person name="Shea T."/>
            <person name="Sykes S."/>
            <person name="Wortman J."/>
            <person name="Nusbaum C."/>
            <person name="Birren B."/>
        </authorList>
    </citation>
    <scope>NUCLEOTIDE SEQUENCE</scope>
    <source>
        <strain evidence="2">Fo47</strain>
    </source>
</reference>
<feature type="transmembrane region" description="Helical" evidence="1">
    <location>
        <begin position="17"/>
        <end position="34"/>
    </location>
</feature>